<dbReference type="OrthoDB" id="5981048at2759"/>
<dbReference type="Pfam" id="PF16043">
    <property type="entry name" value="DUF4795"/>
    <property type="match status" value="1"/>
</dbReference>
<feature type="coiled-coil region" evidence="1">
    <location>
        <begin position="205"/>
        <end position="239"/>
    </location>
</feature>
<evidence type="ECO:0000313" key="5">
    <source>
        <dbReference type="Proteomes" id="UP000594262"/>
    </source>
</evidence>
<feature type="compositionally biased region" description="Polar residues" evidence="2">
    <location>
        <begin position="859"/>
        <end position="875"/>
    </location>
</feature>
<reference evidence="4" key="1">
    <citation type="submission" date="2021-01" db="UniProtKB">
        <authorList>
            <consortium name="EnsemblMetazoa"/>
        </authorList>
    </citation>
    <scope>IDENTIFICATION</scope>
</reference>
<proteinExistence type="predicted"/>
<keyword evidence="1" id="KW-0175">Coiled coil</keyword>
<keyword evidence="5" id="KW-1185">Reference proteome</keyword>
<dbReference type="GeneID" id="136818312"/>
<evidence type="ECO:0000256" key="2">
    <source>
        <dbReference type="SAM" id="MobiDB-lite"/>
    </source>
</evidence>
<evidence type="ECO:0000313" key="4">
    <source>
        <dbReference type="EnsemblMetazoa" id="CLYHEMP005199.1"/>
    </source>
</evidence>
<feature type="compositionally biased region" description="Basic and acidic residues" evidence="2">
    <location>
        <begin position="953"/>
        <end position="966"/>
    </location>
</feature>
<dbReference type="EnsemblMetazoa" id="CLYHEMT005199.1">
    <property type="protein sequence ID" value="CLYHEMP005199.1"/>
    <property type="gene ID" value="CLYHEMG005199"/>
</dbReference>
<name>A0A7M5USS1_9CNID</name>
<feature type="region of interest" description="Disordered" evidence="2">
    <location>
        <begin position="835"/>
        <end position="875"/>
    </location>
</feature>
<sequence length="1045" mass="117671">MSTQDHLLKTLDLALTPTEAGAVNFSHLRTLLLGLINSTSHGPSNEENKVRKNSSTIKSVDEKDSGINLYRKDSLSKGSSKEQIDSLLASQKSLEDRINSLENDLNSYSNFASNEKILGKDEDESSSGDGRKERVNSLDSLGPSWQNLKTKKRLESAEEAIDKLFSLMNEVISTKGDEPASGANSQEGDLKNDLTDLAKTLDVENKKLGEKQDQFEQNVDRLTKDFKDLREEFAKLKTGVEINKEGVASNGQQCVENRKLGNENKGLIDKNVIDIADLRKKFSKLGQEKNTNDNTQIVETNAGASQSNVEDIERLQKQIDALSNKLSKKSEQKDLIELDNKFSDHQEKMSNELESIQKEIAKLKEGMSNLDNAEMKELIDSMDDLKKMAREIEDLRKLSDLKDLADNVHSLKDIRSELDMLKNLQNDSNDNHKQHIEDLINKLKENSTNQHAFDDEIKNLKEALENLNASVKEIGEKQIDVMNSAIDNKKDETSEEKTDATIENKDLRNFEEELNNLKEAQQRLETMLQNLINTTKSRENETNDKNANSVPAFDTSVVAAIQHLAQQNRQQISALQAETNLLKKLQHNNNNTTHAPSEPQVNGEATQQNTMLETLHNHLITLQEEQVSLAGQLANMLDDTKDEFNRKQQHIDALYGYIEKLQNNKADKQDTDSSINVNADKQALDSKVNISTFDERYQLLEQALQNALQRLDQFVEKENTLSNALDKLHSDLDSKMDSEAEKKLKKFMEDRLKEIQKSRTTLHQHDDVTNEDDTIMLQLRNAAGLRKPMSLLYNCISCDRPVDISMRGVMGSVPHNFPAKKSMGPYTSYDLESLRNNKKSQQPQPQQPYERSNGRQCGGQHTTFNSTTLRNQKNQQQYSNEFVDAVERSSLEQQDFSVIDCVVGKDGQIYRGRFKPGPFTQPAPKRASLSNNRLNNNNKYKQRYTHSATIPSQHKESELQSRDESRALSANGHVTEKIPVTPIQNGSPSPVSGLAREKQRTPSPLLNKSFTGSREKPREGSPIVLPPISRDGSLVNDEPTNGGGS</sequence>
<feature type="region of interest" description="Disordered" evidence="2">
    <location>
        <begin position="38"/>
        <end position="58"/>
    </location>
</feature>
<protein>
    <recommendedName>
        <fullName evidence="3">DUF4795 domain-containing protein</fullName>
    </recommendedName>
</protein>
<feature type="coiled-coil region" evidence="1">
    <location>
        <begin position="305"/>
        <end position="537"/>
    </location>
</feature>
<feature type="coiled-coil region" evidence="1">
    <location>
        <begin position="84"/>
        <end position="111"/>
    </location>
</feature>
<feature type="compositionally biased region" description="Polar residues" evidence="2">
    <location>
        <begin position="1001"/>
        <end position="1012"/>
    </location>
</feature>
<feature type="coiled-coil region" evidence="1">
    <location>
        <begin position="690"/>
        <end position="717"/>
    </location>
</feature>
<dbReference type="PANTHER" id="PTHR47080">
    <property type="entry name" value="CHROMOSOME 16 OPEN READING FRAME 96"/>
    <property type="match status" value="1"/>
</dbReference>
<evidence type="ECO:0000256" key="1">
    <source>
        <dbReference type="SAM" id="Coils"/>
    </source>
</evidence>
<dbReference type="PANTHER" id="PTHR47080:SF1">
    <property type="entry name" value="CHROMOSOME 16 OPEN READING FRAME 96"/>
    <property type="match status" value="1"/>
</dbReference>
<accession>A0A7M5USS1</accession>
<dbReference type="RefSeq" id="XP_066930795.1">
    <property type="nucleotide sequence ID" value="XM_067074694.1"/>
</dbReference>
<dbReference type="Proteomes" id="UP000594262">
    <property type="component" value="Unplaced"/>
</dbReference>
<dbReference type="InterPro" id="IPR032013">
    <property type="entry name" value="DUF4795"/>
</dbReference>
<feature type="region of interest" description="Disordered" evidence="2">
    <location>
        <begin position="116"/>
        <end position="143"/>
    </location>
</feature>
<dbReference type="AlphaFoldDB" id="A0A7M5USS1"/>
<organism evidence="4 5">
    <name type="scientific">Clytia hemisphaerica</name>
    <dbReference type="NCBI Taxonomy" id="252671"/>
    <lineage>
        <taxon>Eukaryota</taxon>
        <taxon>Metazoa</taxon>
        <taxon>Cnidaria</taxon>
        <taxon>Hydrozoa</taxon>
        <taxon>Hydroidolina</taxon>
        <taxon>Leptothecata</taxon>
        <taxon>Obeliida</taxon>
        <taxon>Clytiidae</taxon>
        <taxon>Clytia</taxon>
    </lineage>
</organism>
<feature type="domain" description="DUF4795" evidence="3">
    <location>
        <begin position="606"/>
        <end position="826"/>
    </location>
</feature>
<evidence type="ECO:0000259" key="3">
    <source>
        <dbReference type="Pfam" id="PF16043"/>
    </source>
</evidence>
<feature type="region of interest" description="Disordered" evidence="2">
    <location>
        <begin position="913"/>
        <end position="1045"/>
    </location>
</feature>
<feature type="compositionally biased region" description="Low complexity" evidence="2">
    <location>
        <begin position="928"/>
        <end position="939"/>
    </location>
</feature>